<dbReference type="AlphaFoldDB" id="A0A8I6TCQ9"/>
<keyword evidence="2" id="KW-0677">Repeat</keyword>
<evidence type="ECO:0000256" key="4">
    <source>
        <dbReference type="ARBA" id="ARBA00038321"/>
    </source>
</evidence>
<keyword evidence="7" id="KW-1185">Reference proteome</keyword>
<dbReference type="SMART" id="SM00320">
    <property type="entry name" value="WD40"/>
    <property type="match status" value="5"/>
</dbReference>
<sequence>MTYPLMITMSDSDREAGTIDKNCLISLQSDWNLALKNIGEEVWVTWKSEGNPTLHGTIKRINDSSDCHTSIGTSNGFKVVHLKGNMIQVGHCMSSRSTIFVAPSQYVTSVHEKKSISSVAVNADGLVVSAIGEKMVVWDTKTEEKNLLLEGHLADIYKCKYFPSGKVIISCGSDMLLKIWCPFTGRCAVTLSGHKLAVTDIDFISRGKNIVSVSKDGTVKLWNCGDGSCIADVAQASSVINCCEVIQSPPELKLNEPPNYLHEKEVLTEGKVVLFGCEDGTVSCSAVKSRSRINTWRFDSPVNCLTYVGGNKFVIGCQNGTIAMFKLSSQSTTPLRSWKESHSAVLSLLNFKDTGFIASRADGTVSFSFINSTSVAISLTGSNFDPVNCLAFDGNNVYTCCRDSFVRKYSVAKIIDDVAHNIL</sequence>
<evidence type="ECO:0000256" key="1">
    <source>
        <dbReference type="ARBA" id="ARBA00022574"/>
    </source>
</evidence>
<dbReference type="Pfam" id="PF00400">
    <property type="entry name" value="WD40"/>
    <property type="match status" value="3"/>
</dbReference>
<evidence type="ECO:0000313" key="7">
    <source>
        <dbReference type="Proteomes" id="UP000494040"/>
    </source>
</evidence>
<feature type="repeat" description="WD" evidence="5">
    <location>
        <begin position="191"/>
        <end position="232"/>
    </location>
</feature>
<dbReference type="OMA" id="CNWNEAL"/>
<keyword evidence="3" id="KW-0647">Proteasome</keyword>
<dbReference type="InterPro" id="IPR036322">
    <property type="entry name" value="WD40_repeat_dom_sf"/>
</dbReference>
<dbReference type="EnsemblMetazoa" id="XM_014384303.2">
    <property type="protein sequence ID" value="XP_014239789.1"/>
    <property type="gene ID" value="LOC106661113"/>
</dbReference>
<evidence type="ECO:0000256" key="2">
    <source>
        <dbReference type="ARBA" id="ARBA00022737"/>
    </source>
</evidence>
<dbReference type="OrthoDB" id="27537at2759"/>
<dbReference type="SUPFAM" id="SSF50978">
    <property type="entry name" value="WD40 repeat-like"/>
    <property type="match status" value="1"/>
</dbReference>
<evidence type="ECO:0000256" key="5">
    <source>
        <dbReference type="PROSITE-ProRule" id="PRU00221"/>
    </source>
</evidence>
<dbReference type="RefSeq" id="XP_014239789.1">
    <property type="nucleotide sequence ID" value="XM_014384303.2"/>
</dbReference>
<dbReference type="PROSITE" id="PS50294">
    <property type="entry name" value="WD_REPEATS_REGION"/>
    <property type="match status" value="2"/>
</dbReference>
<dbReference type="GeneID" id="106661113"/>
<dbReference type="KEGG" id="clec:106661113"/>
<organism evidence="6 7">
    <name type="scientific">Cimex lectularius</name>
    <name type="common">Bed bug</name>
    <name type="synonym">Acanthia lectularia</name>
    <dbReference type="NCBI Taxonomy" id="79782"/>
    <lineage>
        <taxon>Eukaryota</taxon>
        <taxon>Metazoa</taxon>
        <taxon>Ecdysozoa</taxon>
        <taxon>Arthropoda</taxon>
        <taxon>Hexapoda</taxon>
        <taxon>Insecta</taxon>
        <taxon>Pterygota</taxon>
        <taxon>Neoptera</taxon>
        <taxon>Paraneoptera</taxon>
        <taxon>Hemiptera</taxon>
        <taxon>Heteroptera</taxon>
        <taxon>Panheteroptera</taxon>
        <taxon>Cimicomorpha</taxon>
        <taxon>Cimicidae</taxon>
        <taxon>Cimex</taxon>
    </lineage>
</organism>
<name>A0A8I6TCQ9_CIMLE</name>
<dbReference type="InterPro" id="IPR051179">
    <property type="entry name" value="WD_repeat_multifunction"/>
</dbReference>
<keyword evidence="1 5" id="KW-0853">WD repeat</keyword>
<evidence type="ECO:0008006" key="8">
    <source>
        <dbReference type="Google" id="ProtNLM"/>
    </source>
</evidence>
<dbReference type="Gene3D" id="2.130.10.10">
    <property type="entry name" value="YVTN repeat-like/Quinoprotein amine dehydrogenase"/>
    <property type="match status" value="2"/>
</dbReference>
<dbReference type="Proteomes" id="UP000494040">
    <property type="component" value="Unassembled WGS sequence"/>
</dbReference>
<dbReference type="PANTHER" id="PTHR19857">
    <property type="entry name" value="MITOCHONDRIAL DIVISION PROTEIN 1-RELATED"/>
    <property type="match status" value="1"/>
</dbReference>
<feature type="repeat" description="WD" evidence="5">
    <location>
        <begin position="149"/>
        <end position="180"/>
    </location>
</feature>
<evidence type="ECO:0000256" key="3">
    <source>
        <dbReference type="ARBA" id="ARBA00022942"/>
    </source>
</evidence>
<dbReference type="InterPro" id="IPR015943">
    <property type="entry name" value="WD40/YVTN_repeat-like_dom_sf"/>
</dbReference>
<comment type="similarity">
    <text evidence="4">Belongs to the WD repeat PAAF1/RPN14 family.</text>
</comment>
<dbReference type="PROSITE" id="PS50082">
    <property type="entry name" value="WD_REPEATS_2"/>
    <property type="match status" value="2"/>
</dbReference>
<reference evidence="6" key="1">
    <citation type="submission" date="2022-01" db="UniProtKB">
        <authorList>
            <consortium name="EnsemblMetazoa"/>
        </authorList>
    </citation>
    <scope>IDENTIFICATION</scope>
</reference>
<dbReference type="PANTHER" id="PTHR19857:SF19">
    <property type="entry name" value="26S PROTEASOME REGULATORY SUBUNIT RPN14"/>
    <property type="match status" value="1"/>
</dbReference>
<proteinExistence type="inferred from homology"/>
<dbReference type="GO" id="GO:0000502">
    <property type="term" value="C:proteasome complex"/>
    <property type="evidence" value="ECO:0007669"/>
    <property type="project" value="UniProtKB-KW"/>
</dbReference>
<accession>A0A8I6TCQ9</accession>
<dbReference type="InterPro" id="IPR001680">
    <property type="entry name" value="WD40_rpt"/>
</dbReference>
<protein>
    <recommendedName>
        <fullName evidence="8">WD repeat-containing protein 55 homolog</fullName>
    </recommendedName>
</protein>
<evidence type="ECO:0000313" key="6">
    <source>
        <dbReference type="EnsemblMetazoa" id="XP_014239789.1"/>
    </source>
</evidence>